<dbReference type="PIRSF" id="PIRSF006707">
    <property type="entry name" value="MJ1563"/>
    <property type="match status" value="1"/>
</dbReference>
<dbReference type="SUPFAM" id="SSF46785">
    <property type="entry name" value="Winged helix' DNA-binding domain"/>
    <property type="match status" value="1"/>
</dbReference>
<reference evidence="6" key="2">
    <citation type="submission" date="2020-09" db="EMBL/GenBank/DDBJ databases">
        <authorList>
            <person name="Sun Q."/>
            <person name="Zhou Y."/>
        </authorList>
    </citation>
    <scope>NUCLEOTIDE SEQUENCE</scope>
    <source>
        <strain evidence="6">CGMCC 1.15448</strain>
    </source>
</reference>
<dbReference type="Proteomes" id="UP000607559">
    <property type="component" value="Unassembled WGS sequence"/>
</dbReference>
<protein>
    <recommendedName>
        <fullName evidence="4">HTH-type transcriptional regulator</fullName>
    </recommendedName>
</protein>
<dbReference type="Pfam" id="PF12802">
    <property type="entry name" value="MarR_2"/>
    <property type="match status" value="1"/>
</dbReference>
<comment type="similarity">
    <text evidence="4">Belongs to the GbsR family.</text>
</comment>
<evidence type="ECO:0000259" key="5">
    <source>
        <dbReference type="Pfam" id="PF12802"/>
    </source>
</evidence>
<dbReference type="AlphaFoldDB" id="A0A8J2UEZ3"/>
<evidence type="ECO:0000256" key="1">
    <source>
        <dbReference type="ARBA" id="ARBA00023015"/>
    </source>
</evidence>
<dbReference type="InterPro" id="IPR000835">
    <property type="entry name" value="HTH_MarR-typ"/>
</dbReference>
<dbReference type="Gene3D" id="1.10.10.10">
    <property type="entry name" value="Winged helix-like DNA-binding domain superfamily/Winged helix DNA-binding domain"/>
    <property type="match status" value="1"/>
</dbReference>
<keyword evidence="1 4" id="KW-0805">Transcription regulation</keyword>
<dbReference type="InterPro" id="IPR052362">
    <property type="entry name" value="HTH-GbsR_regulator"/>
</dbReference>
<keyword evidence="2 4" id="KW-0238">DNA-binding</keyword>
<accession>A0A8J2UEZ3</accession>
<evidence type="ECO:0000256" key="4">
    <source>
        <dbReference type="PIRNR" id="PIRNR006707"/>
    </source>
</evidence>
<sequence length="171" mass="19618">MQLAEAKARFIADWGRFGTNWGINRTMAQIHALLLVSPDPLSADEVMEQLAISRGNANMNLRELIDWGLVQKVLVPGERKEFFSAEKDIWKVARQIVKERKKRELDQMLPVLKELSDVEGDKRDKGVKTFTETINNIRKFSEQADKALDTMIKADEHWFLGSLVKFFAGKN</sequence>
<dbReference type="InterPro" id="IPR036390">
    <property type="entry name" value="WH_DNA-bd_sf"/>
</dbReference>
<evidence type="ECO:0000256" key="2">
    <source>
        <dbReference type="ARBA" id="ARBA00023125"/>
    </source>
</evidence>
<comment type="caution">
    <text evidence="6">The sequence shown here is derived from an EMBL/GenBank/DDBJ whole genome shotgun (WGS) entry which is preliminary data.</text>
</comment>
<dbReference type="GO" id="GO:0003677">
    <property type="term" value="F:DNA binding"/>
    <property type="evidence" value="ECO:0007669"/>
    <property type="project" value="UniProtKB-UniRule"/>
</dbReference>
<dbReference type="PANTHER" id="PTHR38465:SF1">
    <property type="entry name" value="HTH-TYPE TRANSCRIPTIONAL REGULATOR MJ1563-RELATED"/>
    <property type="match status" value="1"/>
</dbReference>
<dbReference type="PANTHER" id="PTHR38465">
    <property type="entry name" value="HTH-TYPE TRANSCRIPTIONAL REGULATOR MJ1563-RELATED"/>
    <property type="match status" value="1"/>
</dbReference>
<evidence type="ECO:0000256" key="3">
    <source>
        <dbReference type="ARBA" id="ARBA00023163"/>
    </source>
</evidence>
<dbReference type="InterPro" id="IPR026282">
    <property type="entry name" value="MJ1563"/>
</dbReference>
<keyword evidence="7" id="KW-1185">Reference proteome</keyword>
<dbReference type="InterPro" id="IPR036388">
    <property type="entry name" value="WH-like_DNA-bd_sf"/>
</dbReference>
<keyword evidence="3 4" id="KW-0804">Transcription</keyword>
<evidence type="ECO:0000313" key="7">
    <source>
        <dbReference type="Proteomes" id="UP000607559"/>
    </source>
</evidence>
<evidence type="ECO:0000313" key="6">
    <source>
        <dbReference type="EMBL" id="GGB06039.1"/>
    </source>
</evidence>
<dbReference type="EMBL" id="BMJC01000003">
    <property type="protein sequence ID" value="GGB06039.1"/>
    <property type="molecule type" value="Genomic_DNA"/>
</dbReference>
<dbReference type="GO" id="GO:0003700">
    <property type="term" value="F:DNA-binding transcription factor activity"/>
    <property type="evidence" value="ECO:0007669"/>
    <property type="project" value="InterPro"/>
</dbReference>
<proteinExistence type="inferred from homology"/>
<name>A0A8J2UEZ3_9BACT</name>
<organism evidence="6 7">
    <name type="scientific">Puia dinghuensis</name>
    <dbReference type="NCBI Taxonomy" id="1792502"/>
    <lineage>
        <taxon>Bacteria</taxon>
        <taxon>Pseudomonadati</taxon>
        <taxon>Bacteroidota</taxon>
        <taxon>Chitinophagia</taxon>
        <taxon>Chitinophagales</taxon>
        <taxon>Chitinophagaceae</taxon>
        <taxon>Puia</taxon>
    </lineage>
</organism>
<reference evidence="6" key="1">
    <citation type="journal article" date="2014" name="Int. J. Syst. Evol. Microbiol.">
        <title>Complete genome sequence of Corynebacterium casei LMG S-19264T (=DSM 44701T), isolated from a smear-ripened cheese.</title>
        <authorList>
            <consortium name="US DOE Joint Genome Institute (JGI-PGF)"/>
            <person name="Walter F."/>
            <person name="Albersmeier A."/>
            <person name="Kalinowski J."/>
            <person name="Ruckert C."/>
        </authorList>
    </citation>
    <scope>NUCLEOTIDE SEQUENCE</scope>
    <source>
        <strain evidence="6">CGMCC 1.15448</strain>
    </source>
</reference>
<feature type="domain" description="HTH marR-type" evidence="5">
    <location>
        <begin position="22"/>
        <end position="79"/>
    </location>
</feature>
<dbReference type="RefSeq" id="WP_188933379.1">
    <property type="nucleotide sequence ID" value="NZ_BMJC01000003.1"/>
</dbReference>
<gene>
    <name evidence="6" type="ORF">GCM10011511_31810</name>
</gene>